<evidence type="ECO:0000256" key="7">
    <source>
        <dbReference type="SAM" id="Phobius"/>
    </source>
</evidence>
<dbReference type="PANTHER" id="PTHR21659:SF63">
    <property type="entry name" value="PLASMA MEMBRANE PROTEOLIPID PMP3"/>
    <property type="match status" value="1"/>
</dbReference>
<feature type="compositionally biased region" description="Basic and acidic residues" evidence="6">
    <location>
        <begin position="133"/>
        <end position="151"/>
    </location>
</feature>
<evidence type="ECO:0000256" key="5">
    <source>
        <dbReference type="ARBA" id="ARBA00023136"/>
    </source>
</evidence>
<feature type="compositionally biased region" description="Low complexity" evidence="6">
    <location>
        <begin position="277"/>
        <end position="287"/>
    </location>
</feature>
<evidence type="ECO:0000256" key="4">
    <source>
        <dbReference type="ARBA" id="ARBA00022989"/>
    </source>
</evidence>
<feature type="compositionally biased region" description="Basic and acidic residues" evidence="6">
    <location>
        <begin position="340"/>
        <end position="354"/>
    </location>
</feature>
<keyword evidence="5 7" id="KW-0472">Membrane</keyword>
<gene>
    <name evidence="8" type="ORF">RHOBADRAFT_43369</name>
</gene>
<dbReference type="GeneID" id="28974661"/>
<dbReference type="Pfam" id="PF01679">
    <property type="entry name" value="Pmp3"/>
    <property type="match status" value="1"/>
</dbReference>
<evidence type="ECO:0000313" key="9">
    <source>
        <dbReference type="Proteomes" id="UP000053890"/>
    </source>
</evidence>
<proteinExistence type="inferred from homology"/>
<comment type="similarity">
    <text evidence="2">Belongs to the UPF0057 (PMP3) family.</text>
</comment>
<organism evidence="8 9">
    <name type="scientific">Rhodotorula graminis (strain WP1)</name>
    <dbReference type="NCBI Taxonomy" id="578459"/>
    <lineage>
        <taxon>Eukaryota</taxon>
        <taxon>Fungi</taxon>
        <taxon>Dikarya</taxon>
        <taxon>Basidiomycota</taxon>
        <taxon>Pucciniomycotina</taxon>
        <taxon>Microbotryomycetes</taxon>
        <taxon>Sporidiobolales</taxon>
        <taxon>Sporidiobolaceae</taxon>
        <taxon>Rhodotorula</taxon>
    </lineage>
</organism>
<feature type="region of interest" description="Disordered" evidence="6">
    <location>
        <begin position="123"/>
        <end position="354"/>
    </location>
</feature>
<evidence type="ECO:0000256" key="2">
    <source>
        <dbReference type="ARBA" id="ARBA00009530"/>
    </source>
</evidence>
<dbReference type="RefSeq" id="XP_018271988.1">
    <property type="nucleotide sequence ID" value="XM_018414213.1"/>
</dbReference>
<feature type="compositionally biased region" description="Polar residues" evidence="6">
    <location>
        <begin position="188"/>
        <end position="203"/>
    </location>
</feature>
<name>A0A194S5W9_RHOGW</name>
<sequence>MEAAQAKLKQRIPKNRKDLKPNRTHAFHGVIWFLGWLLPPLAVLVRFGVGWDLLLNIILTCCGYIPGHGHNFVRRLYIQNVRNNKTKNRTPRWAVRAGLVKIKDPRAGRHQWAYRYDERVAGAPSAYNDGDGDSIRRDSWDGRGPEPEHLQRSQHAKNGNQRHRFSPFADIVDDSEVEGEPRDGLYRSRSNLEPPSPRAQQQPVADPLTDEQFYEQRTEVPPDGFRKPQKKKLGSGLLKNRSRYEQPFDTTGLEASRTRSRTRDDEYQDDFEREINGAAPVAPPVGAGAAGGRFDAFEPEGPEDAWASAKPVRSQATGGTYGGSGSNGAAQQPLMPQKTGRAEENDGDLFKHSF</sequence>
<reference evidence="8 9" key="1">
    <citation type="journal article" date="2015" name="Front. Microbiol.">
        <title>Genome sequence of the plant growth promoting endophytic yeast Rhodotorula graminis WP1.</title>
        <authorList>
            <person name="Firrincieli A."/>
            <person name="Otillar R."/>
            <person name="Salamov A."/>
            <person name="Schmutz J."/>
            <person name="Khan Z."/>
            <person name="Redman R.S."/>
            <person name="Fleck N.D."/>
            <person name="Lindquist E."/>
            <person name="Grigoriev I.V."/>
            <person name="Doty S.L."/>
        </authorList>
    </citation>
    <scope>NUCLEOTIDE SEQUENCE [LARGE SCALE GENOMIC DNA]</scope>
    <source>
        <strain evidence="8 9">WP1</strain>
    </source>
</reference>
<protein>
    <submittedName>
        <fullName evidence="8">Uncharacterized protein</fullName>
    </submittedName>
</protein>
<dbReference type="Proteomes" id="UP000053890">
    <property type="component" value="Unassembled WGS sequence"/>
</dbReference>
<evidence type="ECO:0000313" key="8">
    <source>
        <dbReference type="EMBL" id="KPV75939.1"/>
    </source>
</evidence>
<dbReference type="InterPro" id="IPR000612">
    <property type="entry name" value="PMP3"/>
</dbReference>
<dbReference type="EMBL" id="KQ474077">
    <property type="protein sequence ID" value="KPV75939.1"/>
    <property type="molecule type" value="Genomic_DNA"/>
</dbReference>
<feature type="compositionally biased region" description="Basic and acidic residues" evidence="6">
    <location>
        <begin position="214"/>
        <end position="226"/>
    </location>
</feature>
<keyword evidence="3 7" id="KW-0812">Transmembrane</keyword>
<comment type="subcellular location">
    <subcellularLocation>
        <location evidence="1">Membrane</location>
    </subcellularLocation>
</comment>
<evidence type="ECO:0000256" key="6">
    <source>
        <dbReference type="SAM" id="MobiDB-lite"/>
    </source>
</evidence>
<keyword evidence="4 7" id="KW-1133">Transmembrane helix</keyword>
<evidence type="ECO:0000256" key="3">
    <source>
        <dbReference type="ARBA" id="ARBA00022692"/>
    </source>
</evidence>
<accession>A0A194S5W9</accession>
<feature type="compositionally biased region" description="Basic residues" evidence="6">
    <location>
        <begin position="152"/>
        <end position="165"/>
    </location>
</feature>
<dbReference type="STRING" id="578459.A0A194S5W9"/>
<feature type="transmembrane region" description="Helical" evidence="7">
    <location>
        <begin position="26"/>
        <end position="47"/>
    </location>
</feature>
<dbReference type="PANTHER" id="PTHR21659">
    <property type="entry name" value="HYDROPHOBIC PROTEIN RCI2 LOW TEMPERATURE AND SALT RESPONSIVE PROTEIN LTI6 -RELATED"/>
    <property type="match status" value="1"/>
</dbReference>
<dbReference type="OMA" id="WAYRYDE"/>
<dbReference type="GO" id="GO:0016020">
    <property type="term" value="C:membrane"/>
    <property type="evidence" value="ECO:0007669"/>
    <property type="project" value="UniProtKB-SubCell"/>
</dbReference>
<evidence type="ECO:0000256" key="1">
    <source>
        <dbReference type="ARBA" id="ARBA00004370"/>
    </source>
</evidence>
<dbReference type="AlphaFoldDB" id="A0A194S5W9"/>
<keyword evidence="9" id="KW-1185">Reference proteome</keyword>
<dbReference type="OrthoDB" id="2152119at2759"/>